<evidence type="ECO:0000256" key="7">
    <source>
        <dbReference type="ARBA" id="ARBA00022840"/>
    </source>
</evidence>
<comment type="catalytic activity">
    <reaction evidence="1">
        <text>ATP + protein L-histidine = ADP + protein N-phospho-L-histidine.</text>
        <dbReference type="EC" id="2.7.13.3"/>
    </reaction>
</comment>
<evidence type="ECO:0000256" key="5">
    <source>
        <dbReference type="ARBA" id="ARBA00022741"/>
    </source>
</evidence>
<evidence type="ECO:0000256" key="4">
    <source>
        <dbReference type="ARBA" id="ARBA00022679"/>
    </source>
</evidence>
<evidence type="ECO:0000313" key="10">
    <source>
        <dbReference type="EMBL" id="HEU01756.1"/>
    </source>
</evidence>
<feature type="domain" description="Signal transduction histidine kinase HWE region" evidence="9">
    <location>
        <begin position="210"/>
        <end position="291"/>
    </location>
</feature>
<dbReference type="AlphaFoldDB" id="A0A9C9TIH4"/>
<keyword evidence="7" id="KW-0067">ATP-binding</keyword>
<feature type="non-terminal residue" evidence="10">
    <location>
        <position position="374"/>
    </location>
</feature>
<dbReference type="SMART" id="SM00911">
    <property type="entry name" value="HWE_HK"/>
    <property type="match status" value="1"/>
</dbReference>
<keyword evidence="5" id="KW-0547">Nucleotide-binding</keyword>
<reference evidence="10" key="1">
    <citation type="journal article" date="2020" name="mSystems">
        <title>Genome- and Community-Level Interaction Insights into Carbon Utilization and Element Cycling Functions of Hydrothermarchaeota in Hydrothermal Sediment.</title>
        <authorList>
            <person name="Zhou Z."/>
            <person name="Liu Y."/>
            <person name="Xu W."/>
            <person name="Pan J."/>
            <person name="Luo Z.H."/>
            <person name="Li M."/>
        </authorList>
    </citation>
    <scope>NUCLEOTIDE SEQUENCE</scope>
    <source>
        <strain evidence="10">HyVt-347</strain>
    </source>
</reference>
<dbReference type="Proteomes" id="UP000885680">
    <property type="component" value="Unassembled WGS sequence"/>
</dbReference>
<protein>
    <recommendedName>
        <fullName evidence="2">histidine kinase</fullName>
        <ecNumber evidence="2">2.7.13.3</ecNumber>
    </recommendedName>
</protein>
<dbReference type="GO" id="GO:0004673">
    <property type="term" value="F:protein histidine kinase activity"/>
    <property type="evidence" value="ECO:0007669"/>
    <property type="project" value="UniProtKB-EC"/>
</dbReference>
<comment type="caution">
    <text evidence="10">The sequence shown here is derived from an EMBL/GenBank/DDBJ whole genome shotgun (WGS) entry which is preliminary data.</text>
</comment>
<feature type="region of interest" description="Disordered" evidence="8">
    <location>
        <begin position="1"/>
        <end position="42"/>
    </location>
</feature>
<dbReference type="PANTHER" id="PTHR41523">
    <property type="entry name" value="TWO-COMPONENT SYSTEM SENSOR PROTEIN"/>
    <property type="match status" value="1"/>
</dbReference>
<dbReference type="EMBL" id="DRGN01000224">
    <property type="protein sequence ID" value="HEU01756.1"/>
    <property type="molecule type" value="Genomic_DNA"/>
</dbReference>
<evidence type="ECO:0000256" key="3">
    <source>
        <dbReference type="ARBA" id="ARBA00022553"/>
    </source>
</evidence>
<evidence type="ECO:0000256" key="6">
    <source>
        <dbReference type="ARBA" id="ARBA00022777"/>
    </source>
</evidence>
<keyword evidence="6" id="KW-0418">Kinase</keyword>
<dbReference type="PANTHER" id="PTHR41523:SF8">
    <property type="entry name" value="ETHYLENE RESPONSE SENSOR PROTEIN"/>
    <property type="match status" value="1"/>
</dbReference>
<feature type="compositionally biased region" description="Basic and acidic residues" evidence="8">
    <location>
        <begin position="1"/>
        <end position="14"/>
    </location>
</feature>
<proteinExistence type="predicted"/>
<dbReference type="InterPro" id="IPR011102">
    <property type="entry name" value="Sig_transdc_His_kinase_HWE"/>
</dbReference>
<evidence type="ECO:0000256" key="8">
    <source>
        <dbReference type="SAM" id="MobiDB-lite"/>
    </source>
</evidence>
<evidence type="ECO:0000256" key="1">
    <source>
        <dbReference type="ARBA" id="ARBA00000085"/>
    </source>
</evidence>
<name>A0A9C9TIH4_9HYPH</name>
<evidence type="ECO:0000256" key="2">
    <source>
        <dbReference type="ARBA" id="ARBA00012438"/>
    </source>
</evidence>
<evidence type="ECO:0000313" key="11">
    <source>
        <dbReference type="Proteomes" id="UP000885680"/>
    </source>
</evidence>
<gene>
    <name evidence="10" type="ORF">ENH89_15805</name>
</gene>
<dbReference type="GO" id="GO:0005524">
    <property type="term" value="F:ATP binding"/>
    <property type="evidence" value="ECO:0007669"/>
    <property type="project" value="UniProtKB-KW"/>
</dbReference>
<dbReference type="EC" id="2.7.13.3" evidence="2"/>
<keyword evidence="4" id="KW-0808">Transferase</keyword>
<sequence length="374" mass="40405">MAGRCPPHDHRGQEAPRSPRSRCPPVPDRHRRDQHTGVCSTPAGQSLADAGLMPADIDGIPTAAELPVVIHAPYGGDSATLRQVLTDAGFAAVAAGDLSEFQALLRADAGLLVVSQEGLTEKSLSLIAEMLAQQDDWSELPIIVLLDQALHLNKAAGRLLELMPRSKLIIKQRPVHPAELTTSVDTALRARRRQYALARYIAHQEELRHELNHRVKNILASVNALFSLTRRNSADLAEFSQEFAGRLNALSNVHSVLFNVDYGSVRLTELVEAILRPFNTEDVRVVATGPDQRLLSDPAQKIALSLYELATNAAKYGALSSSEGAVGVKWSVESGTGGDSFVLDWSESGGPSVKPPSRTGYGTRFIRSAAHSLD</sequence>
<evidence type="ECO:0000259" key="9">
    <source>
        <dbReference type="SMART" id="SM00911"/>
    </source>
</evidence>
<dbReference type="Pfam" id="PF07536">
    <property type="entry name" value="HWE_HK"/>
    <property type="match status" value="1"/>
</dbReference>
<organism evidence="10 11">
    <name type="scientific">Aurantimonas coralicida</name>
    <dbReference type="NCBI Taxonomy" id="182270"/>
    <lineage>
        <taxon>Bacteria</taxon>
        <taxon>Pseudomonadati</taxon>
        <taxon>Pseudomonadota</taxon>
        <taxon>Alphaproteobacteria</taxon>
        <taxon>Hyphomicrobiales</taxon>
        <taxon>Aurantimonadaceae</taxon>
        <taxon>Aurantimonas</taxon>
    </lineage>
</organism>
<keyword evidence="3" id="KW-0597">Phosphoprotein</keyword>
<accession>A0A9C9TIH4</accession>